<dbReference type="OrthoDB" id="2368792at2759"/>
<comment type="caution">
    <text evidence="1">The sequence shown here is derived from an EMBL/GenBank/DDBJ whole genome shotgun (WGS) entry which is preliminary data.</text>
</comment>
<protein>
    <submittedName>
        <fullName evidence="1">11335_t:CDS:1</fullName>
    </submittedName>
</protein>
<dbReference type="EMBL" id="CAJVPS010013978">
    <property type="protein sequence ID" value="CAG8680045.1"/>
    <property type="molecule type" value="Genomic_DNA"/>
</dbReference>
<dbReference type="AlphaFoldDB" id="A0A9N9HDQ4"/>
<keyword evidence="2" id="KW-1185">Reference proteome</keyword>
<name>A0A9N9HDQ4_9GLOM</name>
<gene>
    <name evidence="1" type="ORF">ALEPTO_LOCUS10830</name>
</gene>
<reference evidence="1" key="1">
    <citation type="submission" date="2021-06" db="EMBL/GenBank/DDBJ databases">
        <authorList>
            <person name="Kallberg Y."/>
            <person name="Tangrot J."/>
            <person name="Rosling A."/>
        </authorList>
    </citation>
    <scope>NUCLEOTIDE SEQUENCE</scope>
    <source>
        <strain evidence="1">FL130A</strain>
    </source>
</reference>
<proteinExistence type="predicted"/>
<organism evidence="1 2">
    <name type="scientific">Ambispora leptoticha</name>
    <dbReference type="NCBI Taxonomy" id="144679"/>
    <lineage>
        <taxon>Eukaryota</taxon>
        <taxon>Fungi</taxon>
        <taxon>Fungi incertae sedis</taxon>
        <taxon>Mucoromycota</taxon>
        <taxon>Glomeromycotina</taxon>
        <taxon>Glomeromycetes</taxon>
        <taxon>Archaeosporales</taxon>
        <taxon>Ambisporaceae</taxon>
        <taxon>Ambispora</taxon>
    </lineage>
</organism>
<accession>A0A9N9HDQ4</accession>
<evidence type="ECO:0000313" key="1">
    <source>
        <dbReference type="EMBL" id="CAG8680045.1"/>
    </source>
</evidence>
<dbReference type="Proteomes" id="UP000789508">
    <property type="component" value="Unassembled WGS sequence"/>
</dbReference>
<evidence type="ECO:0000313" key="2">
    <source>
        <dbReference type="Proteomes" id="UP000789508"/>
    </source>
</evidence>
<sequence length="131" mass="15288">MCTVWNIDDLDVANFEVPFPPDPSVEEFKPKENGEMVTKCNKFFIYRSYVNKVLERRGIKLNGGGQKFSTFAKMLWTNEPEDQKKYYGEIAKKRWNAQKTYYEKISKNNGEESTKLIGSQTLTNNKLTTNR</sequence>